<gene>
    <name evidence="1" type="ORF">WM2015_1084</name>
</gene>
<evidence type="ECO:0000313" key="1">
    <source>
        <dbReference type="EMBL" id="AKS41459.1"/>
    </source>
</evidence>
<sequence length="698" mass="78327">MNKKTEWTVQVAIAVVCWLVTASVGLACGPYYGSGLLQDRERALLSLEDGSFAAEAPLLVPPPEGLPREAETIEREALDRRWLSAEQRVLVTRLRELESAEQAYAQGDALPEAIRAYTAGAVAWYADDLPAAKHWFTRAAEQSPASNDPWPLMGEYMLARVNKQLLIWPAERWDFDDEAALAERQALAEAAVAGFERVRDRVRAGEIDPLGLSVGSLGEQAGVHDELGQLQEQILLYAQQAALGSHAGRTSLLFLARWIRIGPDRLDEALATDVGLDLMVLFAYTHFPSRVGPNSSETWRAYSDFGMGRPGPGSLQTVDVLARILDRVEALPAEQWPATDRLAALLYRQGHYDWAERAVAGADGPLADWVRAKLSLRADRPEQAAEYFQLAMRGFEGVQWDRNSFHQRHADPSCLIAAEAGLLALSRDELTSGFELMVAAGPRNWLDAAYLAEYVLTLDELQAAVDRMPAPSVDFDEADPEAEFDPDWPFYGTPARDVHTAAHYLLARRLMREGRYEEAIGYFPWAVSREHAQRYAELMTPVSGESELQRAQRLFEAARMTRLYGLRLLGWETEPDYAAYGANFRLDTGVAEVLSTFEDPAQRAWMAQREIEGVESGRIRMGERYSYRYAASELADQAADHLPPESETFAAVLCHATRWLLLRNSEVALRYYRRYREEGQPVEWQDRFGQDCPEPDWG</sequence>
<dbReference type="PROSITE" id="PS51257">
    <property type="entry name" value="PROKAR_LIPOPROTEIN"/>
    <property type="match status" value="1"/>
</dbReference>
<dbReference type="Proteomes" id="UP000066624">
    <property type="component" value="Chromosome"/>
</dbReference>
<accession>A0A0K0XUS2</accession>
<dbReference type="EMBL" id="CP012154">
    <property type="protein sequence ID" value="AKS41459.1"/>
    <property type="molecule type" value="Genomic_DNA"/>
</dbReference>
<name>A0A0K0XUS2_9GAMM</name>
<dbReference type="KEGG" id="wma:WM2015_1084"/>
<keyword evidence="2" id="KW-1185">Reference proteome</keyword>
<organism evidence="1 2">
    <name type="scientific">Wenzhouxiangella marina</name>
    <dbReference type="NCBI Taxonomy" id="1579979"/>
    <lineage>
        <taxon>Bacteria</taxon>
        <taxon>Pseudomonadati</taxon>
        <taxon>Pseudomonadota</taxon>
        <taxon>Gammaproteobacteria</taxon>
        <taxon>Chromatiales</taxon>
        <taxon>Wenzhouxiangellaceae</taxon>
        <taxon>Wenzhouxiangella</taxon>
    </lineage>
</organism>
<protein>
    <submittedName>
        <fullName evidence="1">Uncharacterized protein</fullName>
    </submittedName>
</protein>
<dbReference type="STRING" id="1579979.WM2015_1084"/>
<reference evidence="1 2" key="1">
    <citation type="submission" date="2015-07" db="EMBL/GenBank/DDBJ databases">
        <authorList>
            <person name="Noorani M."/>
        </authorList>
    </citation>
    <scope>NUCLEOTIDE SEQUENCE [LARGE SCALE GENOMIC DNA]</scope>
    <source>
        <strain evidence="1 2">KCTC 42284</strain>
    </source>
</reference>
<dbReference type="RefSeq" id="WP_156200902.1">
    <property type="nucleotide sequence ID" value="NZ_CP012154.1"/>
</dbReference>
<dbReference type="OrthoDB" id="179859at2"/>
<evidence type="ECO:0000313" key="2">
    <source>
        <dbReference type="Proteomes" id="UP000066624"/>
    </source>
</evidence>
<proteinExistence type="predicted"/>
<dbReference type="AlphaFoldDB" id="A0A0K0XUS2"/>